<sequence length="228" mass="26112">YQQSSYNPKIAVKQLPSAIEAPVISQSPDIQKMINEALAKQKSESDAEIEKLRKEVQSQNAQKTQAPVEPVRHPRAPPSNLITKEDYETYYLGKYLNDLGIYSKEDLDSNYPKKPFQRSRPQQKDNSVRLEEKVDEIGHMLSHLNINNQSKKPIAKSNRTQRYYPFQPINYNSSANINNGNSGYNEENDIWYDDDSEKKKRVPVNKNLPSNSANPSSDLATIHPETYD</sequence>
<keyword evidence="3" id="KW-1185">Reference proteome</keyword>
<reference evidence="2" key="1">
    <citation type="submission" date="2021-06" db="EMBL/GenBank/DDBJ databases">
        <authorList>
            <person name="Kallberg Y."/>
            <person name="Tangrot J."/>
            <person name="Rosling A."/>
        </authorList>
    </citation>
    <scope>NUCLEOTIDE SEQUENCE</scope>
    <source>
        <strain evidence="2">BR232B</strain>
    </source>
</reference>
<gene>
    <name evidence="2" type="ORF">PBRASI_LOCUS11625</name>
</gene>
<feature type="compositionally biased region" description="Polar residues" evidence="1">
    <location>
        <begin position="207"/>
        <end position="219"/>
    </location>
</feature>
<name>A0A9N9EJI8_9GLOM</name>
<feature type="non-terminal residue" evidence="2">
    <location>
        <position position="228"/>
    </location>
</feature>
<protein>
    <submittedName>
        <fullName evidence="2">9197_t:CDS:1</fullName>
    </submittedName>
</protein>
<evidence type="ECO:0000313" key="2">
    <source>
        <dbReference type="EMBL" id="CAG8677450.1"/>
    </source>
</evidence>
<evidence type="ECO:0000256" key="1">
    <source>
        <dbReference type="SAM" id="MobiDB-lite"/>
    </source>
</evidence>
<organism evidence="2 3">
    <name type="scientific">Paraglomus brasilianum</name>
    <dbReference type="NCBI Taxonomy" id="144538"/>
    <lineage>
        <taxon>Eukaryota</taxon>
        <taxon>Fungi</taxon>
        <taxon>Fungi incertae sedis</taxon>
        <taxon>Mucoromycota</taxon>
        <taxon>Glomeromycotina</taxon>
        <taxon>Glomeromycetes</taxon>
        <taxon>Paraglomerales</taxon>
        <taxon>Paraglomeraceae</taxon>
        <taxon>Paraglomus</taxon>
    </lineage>
</organism>
<feature type="compositionally biased region" description="Low complexity" evidence="1">
    <location>
        <begin position="169"/>
        <end position="185"/>
    </location>
</feature>
<evidence type="ECO:0000313" key="3">
    <source>
        <dbReference type="Proteomes" id="UP000789739"/>
    </source>
</evidence>
<feature type="region of interest" description="Disordered" evidence="1">
    <location>
        <begin position="167"/>
        <end position="228"/>
    </location>
</feature>
<comment type="caution">
    <text evidence="2">The sequence shown here is derived from an EMBL/GenBank/DDBJ whole genome shotgun (WGS) entry which is preliminary data.</text>
</comment>
<feature type="compositionally biased region" description="Basic and acidic residues" evidence="1">
    <location>
        <begin position="41"/>
        <end position="56"/>
    </location>
</feature>
<proteinExistence type="predicted"/>
<dbReference type="Proteomes" id="UP000789739">
    <property type="component" value="Unassembled WGS sequence"/>
</dbReference>
<feature type="region of interest" description="Disordered" evidence="1">
    <location>
        <begin position="41"/>
        <end position="82"/>
    </location>
</feature>
<dbReference type="OrthoDB" id="2441131at2759"/>
<dbReference type="AlphaFoldDB" id="A0A9N9EJI8"/>
<dbReference type="EMBL" id="CAJVPI010006161">
    <property type="protein sequence ID" value="CAG8677450.1"/>
    <property type="molecule type" value="Genomic_DNA"/>
</dbReference>
<feature type="non-terminal residue" evidence="2">
    <location>
        <position position="1"/>
    </location>
</feature>
<accession>A0A9N9EJI8</accession>
<feature type="compositionally biased region" description="Acidic residues" evidence="1">
    <location>
        <begin position="186"/>
        <end position="195"/>
    </location>
</feature>